<keyword evidence="2" id="KW-1185">Reference proteome</keyword>
<sequence>MEILEKKLETRSPSNCRVGKVSSSRPIEEDNLSAEIGLEKVDFEKLNETVDSEIF</sequence>
<organism evidence="1 2">
    <name type="scientific">Flavobacterium xylosi</name>
    <dbReference type="NCBI Taxonomy" id="3230415"/>
    <lineage>
        <taxon>Bacteria</taxon>
        <taxon>Pseudomonadati</taxon>
        <taxon>Bacteroidota</taxon>
        <taxon>Flavobacteriia</taxon>
        <taxon>Flavobacteriales</taxon>
        <taxon>Flavobacteriaceae</taxon>
        <taxon>Flavobacterium</taxon>
    </lineage>
</organism>
<dbReference type="EMBL" id="JBHZPZ010000003">
    <property type="protein sequence ID" value="MFE3867242.1"/>
    <property type="molecule type" value="Genomic_DNA"/>
</dbReference>
<dbReference type="RefSeq" id="WP_379853886.1">
    <property type="nucleotide sequence ID" value="NZ_JBHZPZ010000003.1"/>
</dbReference>
<evidence type="ECO:0000313" key="1">
    <source>
        <dbReference type="EMBL" id="MFE3867242.1"/>
    </source>
</evidence>
<evidence type="ECO:0000313" key="2">
    <source>
        <dbReference type="Proteomes" id="UP001600109"/>
    </source>
</evidence>
<reference evidence="1 2" key="1">
    <citation type="submission" date="2024-06" db="EMBL/GenBank/DDBJ databases">
        <title>Flavobacterium spp. isolated from glacier.</title>
        <authorList>
            <person name="Han D."/>
        </authorList>
    </citation>
    <scope>NUCLEOTIDE SEQUENCE [LARGE SCALE GENOMIC DNA]</scope>
    <source>
        <strain evidence="1 2">LS2P90</strain>
    </source>
</reference>
<accession>A0ABW6HTW9</accession>
<protein>
    <submittedName>
        <fullName evidence="1">Uncharacterized protein</fullName>
    </submittedName>
</protein>
<proteinExistence type="predicted"/>
<gene>
    <name evidence="1" type="ORF">ACFX5E_04025</name>
</gene>
<name>A0ABW6HTW9_9FLAO</name>
<dbReference type="Proteomes" id="UP001600109">
    <property type="component" value="Unassembled WGS sequence"/>
</dbReference>
<comment type="caution">
    <text evidence="1">The sequence shown here is derived from an EMBL/GenBank/DDBJ whole genome shotgun (WGS) entry which is preliminary data.</text>
</comment>